<keyword evidence="2" id="KW-1185">Reference proteome</keyword>
<gene>
    <name evidence="1" type="ORF">AMECASPLE_033169</name>
</gene>
<proteinExistence type="predicted"/>
<accession>A0ABV0YUE8</accession>
<name>A0ABV0YUE8_9TELE</name>
<sequence>MTARNYVIIRAPRHVQNAVISGKTGVACTDEQRRTLSTLLLPVYLLLKALDHLIILAHHYPPSSVSRWVTGELVPISSSLWAGGGVHPGQVRSDPEKIKAVIKRFCSGWESSYNYPVRGKLNHFCLFCCMLSWSSTHRCRLTWSLGFIPGDYSAPMW</sequence>
<comment type="caution">
    <text evidence="1">The sequence shown here is derived from an EMBL/GenBank/DDBJ whole genome shotgun (WGS) entry which is preliminary data.</text>
</comment>
<protein>
    <submittedName>
        <fullName evidence="1">Uncharacterized protein</fullName>
    </submittedName>
</protein>
<dbReference type="EMBL" id="JAHRIP010042065">
    <property type="protein sequence ID" value="MEQ2297274.1"/>
    <property type="molecule type" value="Genomic_DNA"/>
</dbReference>
<dbReference type="Proteomes" id="UP001469553">
    <property type="component" value="Unassembled WGS sequence"/>
</dbReference>
<reference evidence="1 2" key="1">
    <citation type="submission" date="2021-06" db="EMBL/GenBank/DDBJ databases">
        <authorList>
            <person name="Palmer J.M."/>
        </authorList>
    </citation>
    <scope>NUCLEOTIDE SEQUENCE [LARGE SCALE GENOMIC DNA]</scope>
    <source>
        <strain evidence="1 2">AS_MEX2019</strain>
        <tissue evidence="1">Muscle</tissue>
    </source>
</reference>
<evidence type="ECO:0000313" key="2">
    <source>
        <dbReference type="Proteomes" id="UP001469553"/>
    </source>
</evidence>
<feature type="non-terminal residue" evidence="1">
    <location>
        <position position="157"/>
    </location>
</feature>
<organism evidence="1 2">
    <name type="scientific">Ameca splendens</name>
    <dbReference type="NCBI Taxonomy" id="208324"/>
    <lineage>
        <taxon>Eukaryota</taxon>
        <taxon>Metazoa</taxon>
        <taxon>Chordata</taxon>
        <taxon>Craniata</taxon>
        <taxon>Vertebrata</taxon>
        <taxon>Euteleostomi</taxon>
        <taxon>Actinopterygii</taxon>
        <taxon>Neopterygii</taxon>
        <taxon>Teleostei</taxon>
        <taxon>Neoteleostei</taxon>
        <taxon>Acanthomorphata</taxon>
        <taxon>Ovalentaria</taxon>
        <taxon>Atherinomorphae</taxon>
        <taxon>Cyprinodontiformes</taxon>
        <taxon>Goodeidae</taxon>
        <taxon>Ameca</taxon>
    </lineage>
</organism>
<evidence type="ECO:0000313" key="1">
    <source>
        <dbReference type="EMBL" id="MEQ2297274.1"/>
    </source>
</evidence>